<feature type="domain" description="Epoxide hydrolase N-terminal" evidence="5">
    <location>
        <begin position="62"/>
        <end position="166"/>
    </location>
</feature>
<keyword evidence="3 6" id="KW-0378">Hydrolase</keyword>
<sequence>MAAISLTLRRRSNLTASVAGVFGFALLVATGCAPAITPFDPDLPVSSPLSEPPAEANDDKAVRPFQINIPEVALVDLRRRLAATRWPDRETVIDQSQGVQLAKIQELVRYWGSDYNWRKAEAKLNTLPQFVTTIDGIDIQFAHVRSRHPNAMPLIMTHGWPGSIFELLKVIGPLTDPTAYGGRAEDAFDLVLPSLPGYGFSGKPRGTGWDPEHVGRAWHSLMTERLGYKNYVSQGGDWGAIVSHAMARQAPSGLLGIHVNMPATVPPDVAKALSNGDPAPSSLSDVEKAAYVSLDSFYKKGTGYSAMMVTRPQTLGYGLSDSPAGLAAWIYDKFASWTYSNGEPERALTRDEMLDDITLYWLTNTGNTSSRLYWENHGNVFNAVDITIPVAVTIFPGEIYRAPRSWGEKNYRKLIYWHEVDKGGHFAAWEQPALFADEIRNAFRPLR</sequence>
<dbReference type="Pfam" id="PF06441">
    <property type="entry name" value="EHN"/>
    <property type="match status" value="1"/>
</dbReference>
<dbReference type="RefSeq" id="WP_088260358.1">
    <property type="nucleotide sequence ID" value="NZ_NIDE01000019.1"/>
</dbReference>
<dbReference type="PIRSF" id="PIRSF001112">
    <property type="entry name" value="Epoxide_hydrolase"/>
    <property type="match status" value="1"/>
</dbReference>
<reference evidence="7" key="1">
    <citation type="submission" date="2017-06" db="EMBL/GenBank/DDBJ databases">
        <title>Genome analysis of Fimbriiglobus ruber SP5, the first member of the order Planctomycetales with confirmed chitinolytic capability.</title>
        <authorList>
            <person name="Ravin N.V."/>
            <person name="Rakitin A.L."/>
            <person name="Ivanova A.A."/>
            <person name="Beletsky A.V."/>
            <person name="Kulichevskaya I.S."/>
            <person name="Mardanov A.V."/>
            <person name="Dedysh S.N."/>
        </authorList>
    </citation>
    <scope>NUCLEOTIDE SEQUENCE [LARGE SCALE GENOMIC DNA]</scope>
    <source>
        <strain evidence="7">SP5</strain>
    </source>
</reference>
<feature type="active site" description="Proton donor" evidence="4">
    <location>
        <position position="373"/>
    </location>
</feature>
<dbReference type="OrthoDB" id="9780765at2"/>
<dbReference type="InterPro" id="IPR016292">
    <property type="entry name" value="Epoxide_hydrolase"/>
</dbReference>
<dbReference type="PANTHER" id="PTHR21661:SF35">
    <property type="entry name" value="EPOXIDE HYDROLASE"/>
    <property type="match status" value="1"/>
</dbReference>
<evidence type="ECO:0000256" key="1">
    <source>
        <dbReference type="ARBA" id="ARBA00010088"/>
    </source>
</evidence>
<feature type="active site" description="Nucleophile" evidence="4">
    <location>
        <position position="237"/>
    </location>
</feature>
<dbReference type="AlphaFoldDB" id="A0A225D0Q4"/>
<dbReference type="Gene3D" id="3.40.50.1820">
    <property type="entry name" value="alpha/beta hydrolase"/>
    <property type="match status" value="1"/>
</dbReference>
<gene>
    <name evidence="6" type="ORF">FRUB_10013</name>
</gene>
<dbReference type="PANTHER" id="PTHR21661">
    <property type="entry name" value="EPOXIDE HYDROLASE 1-RELATED"/>
    <property type="match status" value="1"/>
</dbReference>
<dbReference type="InterPro" id="IPR000639">
    <property type="entry name" value="Epox_hydrolase-like"/>
</dbReference>
<comment type="similarity">
    <text evidence="1">Belongs to the peptidase S33 family.</text>
</comment>
<organism evidence="6 7">
    <name type="scientific">Fimbriiglobus ruber</name>
    <dbReference type="NCBI Taxonomy" id="1908690"/>
    <lineage>
        <taxon>Bacteria</taxon>
        <taxon>Pseudomonadati</taxon>
        <taxon>Planctomycetota</taxon>
        <taxon>Planctomycetia</taxon>
        <taxon>Gemmatales</taxon>
        <taxon>Gemmataceae</taxon>
        <taxon>Fimbriiglobus</taxon>
    </lineage>
</organism>
<keyword evidence="7" id="KW-1185">Reference proteome</keyword>
<dbReference type="EMBL" id="NIDE01000019">
    <property type="protein sequence ID" value="OWK35171.1"/>
    <property type="molecule type" value="Genomic_DNA"/>
</dbReference>
<dbReference type="PRINTS" id="PR00412">
    <property type="entry name" value="EPOXHYDRLASE"/>
</dbReference>
<dbReference type="GO" id="GO:0097176">
    <property type="term" value="P:epoxide metabolic process"/>
    <property type="evidence" value="ECO:0007669"/>
    <property type="project" value="TreeGrafter"/>
</dbReference>
<keyword evidence="2" id="KW-0058">Aromatic hydrocarbons catabolism</keyword>
<dbReference type="InterPro" id="IPR029058">
    <property type="entry name" value="AB_hydrolase_fold"/>
</dbReference>
<accession>A0A225D0Q4</accession>
<dbReference type="SUPFAM" id="SSF53474">
    <property type="entry name" value="alpha/beta-Hydrolases"/>
    <property type="match status" value="1"/>
</dbReference>
<evidence type="ECO:0000256" key="3">
    <source>
        <dbReference type="ARBA" id="ARBA00022801"/>
    </source>
</evidence>
<evidence type="ECO:0000313" key="7">
    <source>
        <dbReference type="Proteomes" id="UP000214646"/>
    </source>
</evidence>
<dbReference type="InterPro" id="IPR010497">
    <property type="entry name" value="Epoxide_hydro_N"/>
</dbReference>
<evidence type="ECO:0000259" key="5">
    <source>
        <dbReference type="Pfam" id="PF06441"/>
    </source>
</evidence>
<name>A0A225D0Q4_9BACT</name>
<evidence type="ECO:0000256" key="2">
    <source>
        <dbReference type="ARBA" id="ARBA00022797"/>
    </source>
</evidence>
<evidence type="ECO:0000313" key="6">
    <source>
        <dbReference type="EMBL" id="OWK35171.1"/>
    </source>
</evidence>
<evidence type="ECO:0000256" key="4">
    <source>
        <dbReference type="PIRSR" id="PIRSR001112-1"/>
    </source>
</evidence>
<comment type="caution">
    <text evidence="6">The sequence shown here is derived from an EMBL/GenBank/DDBJ whole genome shotgun (WGS) entry which is preliminary data.</text>
</comment>
<feature type="active site" description="Proton acceptor" evidence="4">
    <location>
        <position position="425"/>
    </location>
</feature>
<protein>
    <submittedName>
        <fullName evidence="6">Epoxide hydrolase</fullName>
    </submittedName>
</protein>
<dbReference type="GO" id="GO:0004301">
    <property type="term" value="F:epoxide hydrolase activity"/>
    <property type="evidence" value="ECO:0007669"/>
    <property type="project" value="TreeGrafter"/>
</dbReference>
<proteinExistence type="inferred from homology"/>
<dbReference type="Proteomes" id="UP000214646">
    <property type="component" value="Unassembled WGS sequence"/>
</dbReference>